<proteinExistence type="predicted"/>
<dbReference type="Pfam" id="PF09684">
    <property type="entry name" value="Tail_P2_I"/>
    <property type="match status" value="1"/>
</dbReference>
<dbReference type="InterPro" id="IPR011748">
    <property type="entry name" value="Unchr_phage_tail-like"/>
</dbReference>
<reference evidence="1 2" key="1">
    <citation type="submission" date="2020-03" db="EMBL/GenBank/DDBJ databases">
        <title>Whole genome shotgun sequence of Phytohabitans houttuyneae NBRC 108639.</title>
        <authorList>
            <person name="Komaki H."/>
            <person name="Tamura T."/>
        </authorList>
    </citation>
    <scope>NUCLEOTIDE SEQUENCE [LARGE SCALE GENOMIC DNA]</scope>
    <source>
        <strain evidence="1 2">NBRC 108639</strain>
    </source>
</reference>
<dbReference type="Proteomes" id="UP000482800">
    <property type="component" value="Unassembled WGS sequence"/>
</dbReference>
<organism evidence="1 2">
    <name type="scientific">Phytohabitans houttuyneae</name>
    <dbReference type="NCBI Taxonomy" id="1076126"/>
    <lineage>
        <taxon>Bacteria</taxon>
        <taxon>Bacillati</taxon>
        <taxon>Actinomycetota</taxon>
        <taxon>Actinomycetes</taxon>
        <taxon>Micromonosporales</taxon>
        <taxon>Micromonosporaceae</taxon>
    </lineage>
</organism>
<dbReference type="InterPro" id="IPR006521">
    <property type="entry name" value="Tail_protein_I"/>
</dbReference>
<evidence type="ECO:0000313" key="1">
    <source>
        <dbReference type="EMBL" id="GFJ84449.1"/>
    </source>
</evidence>
<reference evidence="1 2" key="2">
    <citation type="submission" date="2020-03" db="EMBL/GenBank/DDBJ databases">
        <authorList>
            <person name="Ichikawa N."/>
            <person name="Kimura A."/>
            <person name="Kitahashi Y."/>
            <person name="Uohara A."/>
        </authorList>
    </citation>
    <scope>NUCLEOTIDE SEQUENCE [LARGE SCALE GENOMIC DNA]</scope>
    <source>
        <strain evidence="1 2">NBRC 108639</strain>
    </source>
</reference>
<accession>A0A6V8KQB9</accession>
<dbReference type="AlphaFoldDB" id="A0A6V8KQB9"/>
<name>A0A6V8KQB9_9ACTN</name>
<dbReference type="NCBIfam" id="TIGR02242">
    <property type="entry name" value="tail_TIGR02242"/>
    <property type="match status" value="1"/>
</dbReference>
<keyword evidence="2" id="KW-1185">Reference proteome</keyword>
<dbReference type="SUPFAM" id="SSF63829">
    <property type="entry name" value="Calcium-dependent phosphotriesterase"/>
    <property type="match status" value="1"/>
</dbReference>
<comment type="caution">
    <text evidence="1">The sequence shown here is derived from an EMBL/GenBank/DDBJ whole genome shotgun (WGS) entry which is preliminary data.</text>
</comment>
<dbReference type="EMBL" id="BLPF01000003">
    <property type="protein sequence ID" value="GFJ84449.1"/>
    <property type="molecule type" value="Genomic_DNA"/>
</dbReference>
<evidence type="ECO:0008006" key="3">
    <source>
        <dbReference type="Google" id="ProtNLM"/>
    </source>
</evidence>
<gene>
    <name evidence="1" type="ORF">Phou_086290</name>
</gene>
<sequence>MTCGPATASFRLLDAYVGWDQDTVSGVDGLDDPAGLRLARTGGRPDRQELLPWFPDPRLAPGCRAGSWFLATPAAVLRREGPGCPWLPVWPPHCAPPGRTAALAAAGHWLATAGRRGPVRVWWREGEQVVTEVPGPARVVAVTGRGDVYAARDGATDVLFCRAGASAFEVLHTGLPGRVDGLRVGRDRRLWVLTTGDGGAARIWVDGQPATLAQLASEFPRSALTATWDGGFRLGGESFDWEGRPLDGPPPPAGGLGTEGRLATTAIDSGLSRCRWHRVALDADVPDGTAVGLSLAVGEDRDTAPEEGDWQAAPAGARDVLVDQPPGRYLFLRLTLTGDGTATPVVRRARLDFPRATSAELLPTAFRADPAADDFTERFLSLFDATLGGIDRVIERYPALLDVRGVPDGALPWLGGLLGLAFEAGWSAATRRELLAAAPALYRRRGTPWALREVVRIVTGVEPVVTELAAERAWLRLGSARDTGPRGDGYVGGARLFGRSAARFRVGTSGLSGAPVRGGGDTHTDPLSAHAYRFRVALPPHAPSTVDDAALRRLVAAQAPAHTAGSVRRGGQGWVVGVWSAVGVDTAFTTPPAPVLGRTVRLGRASVVATSRRGAHRAIAVGERASVGTETVAW</sequence>
<dbReference type="RefSeq" id="WP_173068270.1">
    <property type="nucleotide sequence ID" value="NZ_BAABGO010000077.1"/>
</dbReference>
<protein>
    <recommendedName>
        <fullName evidence="3">Tail protein</fullName>
    </recommendedName>
</protein>
<evidence type="ECO:0000313" key="2">
    <source>
        <dbReference type="Proteomes" id="UP000482800"/>
    </source>
</evidence>